<comment type="similarity">
    <text evidence="7">Belongs to the glycosyltransferase 87 family.</text>
</comment>
<comment type="caution">
    <text evidence="10">The sequence shown here is derived from an EMBL/GenBank/DDBJ whole genome shotgun (WGS) entry which is preliminary data.</text>
</comment>
<evidence type="ECO:0000256" key="2">
    <source>
        <dbReference type="ARBA" id="ARBA00022475"/>
    </source>
</evidence>
<dbReference type="InterPro" id="IPR018584">
    <property type="entry name" value="GT87"/>
</dbReference>
<keyword evidence="2" id="KW-1003">Cell membrane</keyword>
<dbReference type="EMBL" id="MVIE01000027">
    <property type="protein sequence ID" value="ORB37229.1"/>
    <property type="molecule type" value="Genomic_DNA"/>
</dbReference>
<proteinExistence type="inferred from homology"/>
<feature type="transmembrane region" description="Helical" evidence="9">
    <location>
        <begin position="322"/>
        <end position="339"/>
    </location>
</feature>
<keyword evidence="6 9" id="KW-0472">Membrane</keyword>
<name>A0A1X0I6X4_9MYCO</name>
<evidence type="ECO:0000256" key="6">
    <source>
        <dbReference type="ARBA" id="ARBA00023136"/>
    </source>
</evidence>
<evidence type="ECO:0000256" key="3">
    <source>
        <dbReference type="ARBA" id="ARBA00022679"/>
    </source>
</evidence>
<feature type="transmembrane region" description="Helical" evidence="9">
    <location>
        <begin position="165"/>
        <end position="182"/>
    </location>
</feature>
<feature type="transmembrane region" description="Helical" evidence="9">
    <location>
        <begin position="188"/>
        <end position="203"/>
    </location>
</feature>
<reference evidence="10 11" key="1">
    <citation type="submission" date="2017-02" db="EMBL/GenBank/DDBJ databases">
        <title>The new phylogeny of genus Mycobacterium.</title>
        <authorList>
            <person name="Tortoli E."/>
            <person name="Trovato A."/>
            <person name="Cirillo D.M."/>
        </authorList>
    </citation>
    <scope>NUCLEOTIDE SEQUENCE [LARGE SCALE GENOMIC DNA]</scope>
    <source>
        <strain evidence="10 11">DSM 45000</strain>
    </source>
</reference>
<organism evidence="10 11">
    <name type="scientific">Mycobacterium paraseoulense</name>
    <dbReference type="NCBI Taxonomy" id="590652"/>
    <lineage>
        <taxon>Bacteria</taxon>
        <taxon>Bacillati</taxon>
        <taxon>Actinomycetota</taxon>
        <taxon>Actinomycetes</taxon>
        <taxon>Mycobacteriales</taxon>
        <taxon>Mycobacteriaceae</taxon>
        <taxon>Mycobacterium</taxon>
    </lineage>
</organism>
<comment type="subcellular location">
    <subcellularLocation>
        <location evidence="1">Cell membrane</location>
        <topology evidence="1">Multi-pass membrane protein</topology>
    </subcellularLocation>
</comment>
<evidence type="ECO:0000256" key="8">
    <source>
        <dbReference type="SAM" id="MobiDB-lite"/>
    </source>
</evidence>
<keyword evidence="11" id="KW-1185">Reference proteome</keyword>
<evidence type="ECO:0008006" key="12">
    <source>
        <dbReference type="Google" id="ProtNLM"/>
    </source>
</evidence>
<keyword evidence="3" id="KW-0808">Transferase</keyword>
<dbReference type="RefSeq" id="WP_083173550.1">
    <property type="nucleotide sequence ID" value="NZ_AP022619.1"/>
</dbReference>
<feature type="transmembrane region" description="Helical" evidence="9">
    <location>
        <begin position="137"/>
        <end position="156"/>
    </location>
</feature>
<dbReference type="GO" id="GO:0005886">
    <property type="term" value="C:plasma membrane"/>
    <property type="evidence" value="ECO:0007669"/>
    <property type="project" value="UniProtKB-SubCell"/>
</dbReference>
<feature type="transmembrane region" description="Helical" evidence="9">
    <location>
        <begin position="210"/>
        <end position="233"/>
    </location>
</feature>
<protein>
    <recommendedName>
        <fullName evidence="12">DUF2029 domain-containing protein</fullName>
    </recommendedName>
</protein>
<feature type="transmembrane region" description="Helical" evidence="9">
    <location>
        <begin position="438"/>
        <end position="459"/>
    </location>
</feature>
<dbReference type="Proteomes" id="UP000192513">
    <property type="component" value="Unassembled WGS sequence"/>
</dbReference>
<evidence type="ECO:0000256" key="9">
    <source>
        <dbReference type="SAM" id="Phobius"/>
    </source>
</evidence>
<accession>A0A1X0I6X4</accession>
<dbReference type="Pfam" id="PF09594">
    <property type="entry name" value="GT87"/>
    <property type="match status" value="1"/>
</dbReference>
<feature type="transmembrane region" description="Helical" evidence="9">
    <location>
        <begin position="239"/>
        <end position="258"/>
    </location>
</feature>
<dbReference type="AlphaFoldDB" id="A0A1X0I6X4"/>
<feature type="transmembrane region" description="Helical" evidence="9">
    <location>
        <begin position="345"/>
        <end position="367"/>
    </location>
</feature>
<feature type="region of interest" description="Disordered" evidence="8">
    <location>
        <begin position="469"/>
        <end position="499"/>
    </location>
</feature>
<evidence type="ECO:0000256" key="1">
    <source>
        <dbReference type="ARBA" id="ARBA00004651"/>
    </source>
</evidence>
<evidence type="ECO:0000313" key="10">
    <source>
        <dbReference type="EMBL" id="ORB37229.1"/>
    </source>
</evidence>
<sequence length="499" mass="52271">MTQPDGAPQGQVERSRKRFAAITGESERTILLGIILLATAVSAALGYILTQYYSADVVSSLVHPPEDCLGNWGTKIGRHCFSDYGIVVDAGARPDPWGMLLLPGHQAGGMVYPAAGMLPQLLFGLPAKWLGAPQLGLIFYLLALTAAVLAPAVWAARGTRGLERVVVFLALGAAAIPAWMVVDRGNSAGFVVPVALVFLIALCRQRWGLVAVMVVLVALVKPQFSVLAVALLAARQWRLGGLALGGVAISNLAAYLLWPRDFPETIGRSIHNLLAKDNPFQWLVGQQNVSFGKALLMVPDTIKLNQTGGKVPDGFLAGPRSLIGYAVLALVVASVVALGRRIPPVMAGIVLLATAALFPPLVIRYYLIFVLPVAALIVRDPDGPPGTGIFERLARDGGRRRAVGICVSLAVALSIAQIPAGPPAPSPVSGQPGVSRLIVITTVGWAPILWLIAIAVIIVSYARRPAVSHGCAGDQGPTPTGPPDTAVSTSSCASEPMTE</sequence>
<feature type="transmembrane region" description="Helical" evidence="9">
    <location>
        <begin position="30"/>
        <end position="49"/>
    </location>
</feature>
<feature type="transmembrane region" description="Helical" evidence="9">
    <location>
        <begin position="402"/>
        <end position="418"/>
    </location>
</feature>
<evidence type="ECO:0000256" key="7">
    <source>
        <dbReference type="ARBA" id="ARBA00024033"/>
    </source>
</evidence>
<keyword evidence="5 9" id="KW-1133">Transmembrane helix</keyword>
<keyword evidence="4 9" id="KW-0812">Transmembrane</keyword>
<dbReference type="GO" id="GO:0016758">
    <property type="term" value="F:hexosyltransferase activity"/>
    <property type="evidence" value="ECO:0007669"/>
    <property type="project" value="InterPro"/>
</dbReference>
<gene>
    <name evidence="10" type="ORF">BST39_19325</name>
</gene>
<evidence type="ECO:0000256" key="4">
    <source>
        <dbReference type="ARBA" id="ARBA00022692"/>
    </source>
</evidence>
<dbReference type="OrthoDB" id="4669379at2"/>
<evidence type="ECO:0000313" key="11">
    <source>
        <dbReference type="Proteomes" id="UP000192513"/>
    </source>
</evidence>
<evidence type="ECO:0000256" key="5">
    <source>
        <dbReference type="ARBA" id="ARBA00022989"/>
    </source>
</evidence>